<protein>
    <recommendedName>
        <fullName evidence="2">F-box domain-containing protein</fullName>
    </recommendedName>
</protein>
<dbReference type="EMBL" id="MN740863">
    <property type="protein sequence ID" value="QHU15507.1"/>
    <property type="molecule type" value="Genomic_DNA"/>
</dbReference>
<sequence length="284" mass="32194">MASPRSTGWYQAKFLRPLSQHKQSPVAWPAEWFTDLSKDILVLICSSLDTEHLGRMVCTAKRFGRPVFGPSGWSIVDEVARRWLHAKGCVPRRLKGSWLSAVRTVELLPQLMRANAAICGCSDAKNKFAYALSHCSKEHFVRVVQEVVGEEDSDFTVVKFQEVLRRAEQTFDMKNKFRMNMRGAILKAHIILSSKRLEGDLIANIRLEPIVLNLAAEYAFNRDEEQVLIALAQHEAVLDDVLVLIQLIAGVVSDEEFEATMRVHKTCMCKQAECVCHARHYNNV</sequence>
<reference evidence="1" key="1">
    <citation type="journal article" date="2020" name="Nature">
        <title>Giant virus diversity and host interactions through global metagenomics.</title>
        <authorList>
            <person name="Schulz F."/>
            <person name="Roux S."/>
            <person name="Paez-Espino D."/>
            <person name="Jungbluth S."/>
            <person name="Walsh D.A."/>
            <person name="Denef V.J."/>
            <person name="McMahon K.D."/>
            <person name="Konstantinidis K.T."/>
            <person name="Eloe-Fadrosh E.A."/>
            <person name="Kyrpides N.C."/>
            <person name="Woyke T."/>
        </authorList>
    </citation>
    <scope>NUCLEOTIDE SEQUENCE</scope>
    <source>
        <strain evidence="1">GVMAG-S-1103017-68</strain>
    </source>
</reference>
<dbReference type="AlphaFoldDB" id="A0A6C0KFF9"/>
<evidence type="ECO:0000313" key="1">
    <source>
        <dbReference type="EMBL" id="QHU15507.1"/>
    </source>
</evidence>
<organism evidence="1">
    <name type="scientific">viral metagenome</name>
    <dbReference type="NCBI Taxonomy" id="1070528"/>
    <lineage>
        <taxon>unclassified sequences</taxon>
        <taxon>metagenomes</taxon>
        <taxon>organismal metagenomes</taxon>
    </lineage>
</organism>
<dbReference type="SUPFAM" id="SSF81383">
    <property type="entry name" value="F-box domain"/>
    <property type="match status" value="1"/>
</dbReference>
<proteinExistence type="predicted"/>
<accession>A0A6C0KFF9</accession>
<name>A0A6C0KFF9_9ZZZZ</name>
<dbReference type="InterPro" id="IPR036047">
    <property type="entry name" value="F-box-like_dom_sf"/>
</dbReference>
<evidence type="ECO:0008006" key="2">
    <source>
        <dbReference type="Google" id="ProtNLM"/>
    </source>
</evidence>